<feature type="domain" description="BZIP" evidence="8">
    <location>
        <begin position="202"/>
        <end position="261"/>
    </location>
</feature>
<dbReference type="GO" id="GO:0001228">
    <property type="term" value="F:DNA-binding transcription activator activity, RNA polymerase II-specific"/>
    <property type="evidence" value="ECO:0007669"/>
    <property type="project" value="TreeGrafter"/>
</dbReference>
<dbReference type="AlphaFoldDB" id="A0AAE0U5Y5"/>
<organism evidence="9 10">
    <name type="scientific">Sordaria brevicollis</name>
    <dbReference type="NCBI Taxonomy" id="83679"/>
    <lineage>
        <taxon>Eukaryota</taxon>
        <taxon>Fungi</taxon>
        <taxon>Dikarya</taxon>
        <taxon>Ascomycota</taxon>
        <taxon>Pezizomycotina</taxon>
        <taxon>Sordariomycetes</taxon>
        <taxon>Sordariomycetidae</taxon>
        <taxon>Sordariales</taxon>
        <taxon>Sordariaceae</taxon>
        <taxon>Sordaria</taxon>
    </lineage>
</organism>
<reference evidence="9" key="1">
    <citation type="journal article" date="2023" name="Mol. Phylogenet. Evol.">
        <title>Genome-scale phylogeny and comparative genomics of the fungal order Sordariales.</title>
        <authorList>
            <person name="Hensen N."/>
            <person name="Bonometti L."/>
            <person name="Westerberg I."/>
            <person name="Brannstrom I.O."/>
            <person name="Guillou S."/>
            <person name="Cros-Aarteil S."/>
            <person name="Calhoun S."/>
            <person name="Haridas S."/>
            <person name="Kuo A."/>
            <person name="Mondo S."/>
            <person name="Pangilinan J."/>
            <person name="Riley R."/>
            <person name="LaButti K."/>
            <person name="Andreopoulos B."/>
            <person name="Lipzen A."/>
            <person name="Chen C."/>
            <person name="Yan M."/>
            <person name="Daum C."/>
            <person name="Ng V."/>
            <person name="Clum A."/>
            <person name="Steindorff A."/>
            <person name="Ohm R.A."/>
            <person name="Martin F."/>
            <person name="Silar P."/>
            <person name="Natvig D.O."/>
            <person name="Lalanne C."/>
            <person name="Gautier V."/>
            <person name="Ament-Velasquez S.L."/>
            <person name="Kruys A."/>
            <person name="Hutchinson M.I."/>
            <person name="Powell A.J."/>
            <person name="Barry K."/>
            <person name="Miller A.N."/>
            <person name="Grigoriev I.V."/>
            <person name="Debuchy R."/>
            <person name="Gladieux P."/>
            <person name="Hiltunen Thoren M."/>
            <person name="Johannesson H."/>
        </authorList>
    </citation>
    <scope>NUCLEOTIDE SEQUENCE</scope>
    <source>
        <strain evidence="9">FGSC 1904</strain>
    </source>
</reference>
<feature type="region of interest" description="Disordered" evidence="7">
    <location>
        <begin position="289"/>
        <end position="335"/>
    </location>
</feature>
<comment type="subcellular location">
    <subcellularLocation>
        <location evidence="1">Nucleus</location>
    </subcellularLocation>
</comment>
<feature type="compositionally biased region" description="Basic and acidic residues" evidence="7">
    <location>
        <begin position="290"/>
        <end position="303"/>
    </location>
</feature>
<dbReference type="SUPFAM" id="SSF57959">
    <property type="entry name" value="Leucine zipper domain"/>
    <property type="match status" value="1"/>
</dbReference>
<protein>
    <recommendedName>
        <fullName evidence="8">BZIP domain-containing protein</fullName>
    </recommendedName>
</protein>
<keyword evidence="2" id="KW-0805">Transcription regulation</keyword>
<evidence type="ECO:0000256" key="1">
    <source>
        <dbReference type="ARBA" id="ARBA00004123"/>
    </source>
</evidence>
<evidence type="ECO:0000313" key="10">
    <source>
        <dbReference type="Proteomes" id="UP001281003"/>
    </source>
</evidence>
<dbReference type="FunFam" id="1.20.5.170:FF:000075">
    <property type="entry name" value="BZIP transcription factor (MetR)"/>
    <property type="match status" value="1"/>
</dbReference>
<reference evidence="9" key="2">
    <citation type="submission" date="2023-07" db="EMBL/GenBank/DDBJ databases">
        <authorList>
            <consortium name="Lawrence Berkeley National Laboratory"/>
            <person name="Haridas S."/>
            <person name="Hensen N."/>
            <person name="Bonometti L."/>
            <person name="Westerberg I."/>
            <person name="Brannstrom I.O."/>
            <person name="Guillou S."/>
            <person name="Cros-Aarteil S."/>
            <person name="Calhoun S."/>
            <person name="Kuo A."/>
            <person name="Mondo S."/>
            <person name="Pangilinan J."/>
            <person name="Riley R."/>
            <person name="LaButti K."/>
            <person name="Andreopoulos B."/>
            <person name="Lipzen A."/>
            <person name="Chen C."/>
            <person name="Yanf M."/>
            <person name="Daum C."/>
            <person name="Ng V."/>
            <person name="Clum A."/>
            <person name="Steindorff A."/>
            <person name="Ohm R."/>
            <person name="Martin F."/>
            <person name="Silar P."/>
            <person name="Natvig D."/>
            <person name="Lalanne C."/>
            <person name="Gautier V."/>
            <person name="Ament-velasquez S.L."/>
            <person name="Kruys A."/>
            <person name="Hutchinson M.I."/>
            <person name="Powell A.J."/>
            <person name="Barry K."/>
            <person name="Miller A.N."/>
            <person name="Grigoriev I.V."/>
            <person name="Debuchy R."/>
            <person name="Gladieux P."/>
            <person name="Thoren M.H."/>
            <person name="Johannesson H."/>
        </authorList>
    </citation>
    <scope>NUCLEOTIDE SEQUENCE</scope>
    <source>
        <strain evidence="9">FGSC 1904</strain>
    </source>
</reference>
<dbReference type="GO" id="GO:0000977">
    <property type="term" value="F:RNA polymerase II transcription regulatory region sequence-specific DNA binding"/>
    <property type="evidence" value="ECO:0007669"/>
    <property type="project" value="TreeGrafter"/>
</dbReference>
<dbReference type="InterPro" id="IPR046347">
    <property type="entry name" value="bZIP_sf"/>
</dbReference>
<dbReference type="PANTHER" id="PTHR13044">
    <property type="entry name" value="ACTIVATING TRANSCRIPTION FACTOR ATF 4/5"/>
    <property type="match status" value="1"/>
</dbReference>
<evidence type="ECO:0000256" key="3">
    <source>
        <dbReference type="ARBA" id="ARBA00023125"/>
    </source>
</evidence>
<dbReference type="CDD" id="cd14705">
    <property type="entry name" value="bZIP_Zip1"/>
    <property type="match status" value="1"/>
</dbReference>
<dbReference type="GO" id="GO:0005634">
    <property type="term" value="C:nucleus"/>
    <property type="evidence" value="ECO:0007669"/>
    <property type="project" value="UniProtKB-SubCell"/>
</dbReference>
<feature type="region of interest" description="Disordered" evidence="7">
    <location>
        <begin position="140"/>
        <end position="187"/>
    </location>
</feature>
<sequence>MAGTRINFANYLRDLNVQEPQVEEFVTPNDDELALFTNTNFFDYETGQNTDYQAPPVKPDAVVAPTPVESAATSPEMPADAFMTDFLSGLDQGLDFAAPPAADFNFGDFTTTYASPTIPAYPDTLGQLQPLQPNPQAAYPPVPPHHAPHHVQHPHQQPGYVLAQPPQLGGTKRKASDAMSVPPTPGARVMSFEEASRLAAEEDKRKRNTAASARFRIKKKQREQALEKSAKEMSEKVTQLEGRIQALETENKWLKGLVTEKHGSKEDILKLLREFSAQAAKVSQDAAAAKADRAEAERTRDETNNINVASSISSSSSSSSPSSDESAESNKRRKN</sequence>
<evidence type="ECO:0000313" key="9">
    <source>
        <dbReference type="EMBL" id="KAK3392288.1"/>
    </source>
</evidence>
<dbReference type="EMBL" id="JAUTDP010000011">
    <property type="protein sequence ID" value="KAK3392288.1"/>
    <property type="molecule type" value="Genomic_DNA"/>
</dbReference>
<evidence type="ECO:0000256" key="4">
    <source>
        <dbReference type="ARBA" id="ARBA00023163"/>
    </source>
</evidence>
<keyword evidence="10" id="KW-1185">Reference proteome</keyword>
<feature type="compositionally biased region" description="Low complexity" evidence="7">
    <location>
        <begin position="310"/>
        <end position="324"/>
    </location>
</feature>
<dbReference type="PANTHER" id="PTHR13044:SF14">
    <property type="entry name" value="CRYPTOCEPHAL, ISOFORM A"/>
    <property type="match status" value="1"/>
</dbReference>
<gene>
    <name evidence="9" type="ORF">B0T20DRAFT_52312</name>
</gene>
<dbReference type="Gene3D" id="1.20.5.170">
    <property type="match status" value="1"/>
</dbReference>
<keyword evidence="5" id="KW-0539">Nucleus</keyword>
<evidence type="ECO:0000256" key="7">
    <source>
        <dbReference type="SAM" id="MobiDB-lite"/>
    </source>
</evidence>
<dbReference type="PROSITE" id="PS00036">
    <property type="entry name" value="BZIP_BASIC"/>
    <property type="match status" value="1"/>
</dbReference>
<proteinExistence type="predicted"/>
<feature type="coiled-coil region" evidence="6">
    <location>
        <begin position="223"/>
        <end position="250"/>
    </location>
</feature>
<dbReference type="PROSITE" id="PS50217">
    <property type="entry name" value="BZIP"/>
    <property type="match status" value="1"/>
</dbReference>
<keyword evidence="3" id="KW-0238">DNA-binding</keyword>
<evidence type="ECO:0000259" key="8">
    <source>
        <dbReference type="PROSITE" id="PS50217"/>
    </source>
</evidence>
<comment type="caution">
    <text evidence="9">The sequence shown here is derived from an EMBL/GenBank/DDBJ whole genome shotgun (WGS) entry which is preliminary data.</text>
</comment>
<evidence type="ECO:0000256" key="5">
    <source>
        <dbReference type="ARBA" id="ARBA00023242"/>
    </source>
</evidence>
<evidence type="ECO:0000256" key="2">
    <source>
        <dbReference type="ARBA" id="ARBA00023015"/>
    </source>
</evidence>
<accession>A0AAE0U5Y5</accession>
<evidence type="ECO:0000256" key="6">
    <source>
        <dbReference type="SAM" id="Coils"/>
    </source>
</evidence>
<dbReference type="Pfam" id="PF07716">
    <property type="entry name" value="bZIP_2"/>
    <property type="match status" value="1"/>
</dbReference>
<dbReference type="InterPro" id="IPR004827">
    <property type="entry name" value="bZIP"/>
</dbReference>
<dbReference type="Proteomes" id="UP001281003">
    <property type="component" value="Unassembled WGS sequence"/>
</dbReference>
<keyword evidence="6" id="KW-0175">Coiled coil</keyword>
<dbReference type="SMART" id="SM00338">
    <property type="entry name" value="BRLZ"/>
    <property type="match status" value="1"/>
</dbReference>
<keyword evidence="4" id="KW-0804">Transcription</keyword>
<name>A0AAE0U5Y5_SORBR</name>